<dbReference type="InterPro" id="IPR019079">
    <property type="entry name" value="Capsule_synth_CapA"/>
</dbReference>
<feature type="compositionally biased region" description="Basic and acidic residues" evidence="2">
    <location>
        <begin position="79"/>
        <end position="88"/>
    </location>
</feature>
<dbReference type="PANTHER" id="PTHR33393">
    <property type="entry name" value="POLYGLUTAMINE SYNTHESIS ACCESSORY PROTEIN RV0574C-RELATED"/>
    <property type="match status" value="1"/>
</dbReference>
<dbReference type="PANTHER" id="PTHR33393:SF13">
    <property type="entry name" value="PGA BIOSYNTHESIS PROTEIN CAPA"/>
    <property type="match status" value="1"/>
</dbReference>
<dbReference type="InterPro" id="IPR029052">
    <property type="entry name" value="Metallo-depent_PP-like"/>
</dbReference>
<feature type="region of interest" description="Disordered" evidence="2">
    <location>
        <begin position="1"/>
        <end position="20"/>
    </location>
</feature>
<keyword evidence="3" id="KW-0472">Membrane</keyword>
<dbReference type="Proteomes" id="UP000304148">
    <property type="component" value="Chromosome"/>
</dbReference>
<evidence type="ECO:0000256" key="3">
    <source>
        <dbReference type="SAM" id="Phobius"/>
    </source>
</evidence>
<dbReference type="AlphaFoldDB" id="A0A383RF16"/>
<keyword evidence="3" id="KW-1133">Transmembrane helix</keyword>
<organism evidence="5 6">
    <name type="scientific">Paenibacillus alvei</name>
    <name type="common">Bacillus alvei</name>
    <dbReference type="NCBI Taxonomy" id="44250"/>
    <lineage>
        <taxon>Bacteria</taxon>
        <taxon>Bacillati</taxon>
        <taxon>Bacillota</taxon>
        <taxon>Bacilli</taxon>
        <taxon>Bacillales</taxon>
        <taxon>Paenibacillaceae</taxon>
        <taxon>Paenibacillus</taxon>
    </lineage>
</organism>
<dbReference type="Gene3D" id="3.60.21.10">
    <property type="match status" value="1"/>
</dbReference>
<evidence type="ECO:0000256" key="1">
    <source>
        <dbReference type="ARBA" id="ARBA00005662"/>
    </source>
</evidence>
<feature type="transmembrane region" description="Helical" evidence="3">
    <location>
        <begin position="23"/>
        <end position="42"/>
    </location>
</feature>
<feature type="region of interest" description="Disordered" evidence="2">
    <location>
        <begin position="58"/>
        <end position="100"/>
    </location>
</feature>
<dbReference type="SMART" id="SM00854">
    <property type="entry name" value="PGA_cap"/>
    <property type="match status" value="1"/>
</dbReference>
<gene>
    <name evidence="5" type="ORF">PBLR_13683</name>
</gene>
<dbReference type="SUPFAM" id="SSF56300">
    <property type="entry name" value="Metallo-dependent phosphatases"/>
    <property type="match status" value="1"/>
</dbReference>
<protein>
    <submittedName>
        <fullName evidence="5">Capsule synthesis protein CapA</fullName>
    </submittedName>
</protein>
<dbReference type="Pfam" id="PF09587">
    <property type="entry name" value="PGA_cap"/>
    <property type="match status" value="1"/>
</dbReference>
<dbReference type="RefSeq" id="WP_138186948.1">
    <property type="nucleotide sequence ID" value="NZ_LS992241.1"/>
</dbReference>
<name>A0A383RF16_PAEAL</name>
<proteinExistence type="inferred from homology"/>
<accession>A0A383RF16</accession>
<sequence>MELSRTERHKQQREQRQNRKRKAVWGYSVLGIIIIAAALFAWQGKLFDLGGTEAQDGITAPVGDKSGTGGQDQTAEGADDSKDSKDANADDGTAVPDDKKEPTVRLAFVGDMMMSGRVEDVVKEKGYDFPYYYAKSLLQDADLAIGNLETPLTTGGSPADNKLFVYKSSPKMAQAMAEAGIDIVNLANNHSMDQGEEGLLDTFKALKSANVAYIGAGSNSKEAYTPHIVERNGIKLAFLGLSRVIPDDTWYAWKNKPGVATTYEGTKERAAEAIKSAKKEADIVVVIAHWGEERTDEPNAKQKELAKLFVDSGADLIVGGHPHVVQGFEQQKNSWIAYSMGNFIFTQAENPKTWETMALQAECKKDGKCELKMTPFFTNVGQAIPLEGERGQKLMKRLQEISPGIQIDQGGNIRKKQ</sequence>
<dbReference type="InterPro" id="IPR052169">
    <property type="entry name" value="CW_Biosynth-Accessory"/>
</dbReference>
<evidence type="ECO:0000259" key="4">
    <source>
        <dbReference type="SMART" id="SM00854"/>
    </source>
</evidence>
<reference evidence="6" key="1">
    <citation type="submission" date="2018-08" db="EMBL/GenBank/DDBJ databases">
        <authorList>
            <person name="Chevrot R."/>
        </authorList>
    </citation>
    <scope>NUCLEOTIDE SEQUENCE [LARGE SCALE GENOMIC DNA]</scope>
</reference>
<feature type="domain" description="Capsule synthesis protein CapA" evidence="4">
    <location>
        <begin position="105"/>
        <end position="347"/>
    </location>
</feature>
<comment type="similarity">
    <text evidence="1">Belongs to the CapA family.</text>
</comment>
<dbReference type="CDD" id="cd07381">
    <property type="entry name" value="MPP_CapA"/>
    <property type="match status" value="1"/>
</dbReference>
<dbReference type="EMBL" id="LS992241">
    <property type="protein sequence ID" value="SYX85261.1"/>
    <property type="molecule type" value="Genomic_DNA"/>
</dbReference>
<evidence type="ECO:0000313" key="6">
    <source>
        <dbReference type="Proteomes" id="UP000304148"/>
    </source>
</evidence>
<evidence type="ECO:0000313" key="5">
    <source>
        <dbReference type="EMBL" id="SYX85261.1"/>
    </source>
</evidence>
<keyword evidence="3" id="KW-0812">Transmembrane</keyword>
<evidence type="ECO:0000256" key="2">
    <source>
        <dbReference type="SAM" id="MobiDB-lite"/>
    </source>
</evidence>